<evidence type="ECO:0000256" key="21">
    <source>
        <dbReference type="SAM" id="Phobius"/>
    </source>
</evidence>
<dbReference type="CDD" id="cd14066">
    <property type="entry name" value="STKc_IRAK"/>
    <property type="match status" value="1"/>
</dbReference>
<dbReference type="Gene3D" id="3.30.200.20">
    <property type="entry name" value="Phosphorylase Kinase, domain 1"/>
    <property type="match status" value="1"/>
</dbReference>
<keyword evidence="13 20" id="KW-0067">ATP-binding</keyword>
<keyword evidence="6" id="KW-0723">Serine/threonine-protein kinase</keyword>
<feature type="domain" description="Protein kinase" evidence="22">
    <location>
        <begin position="432"/>
        <end position="704"/>
    </location>
</feature>
<evidence type="ECO:0000256" key="5">
    <source>
        <dbReference type="ARBA" id="ARBA00022475"/>
    </source>
</evidence>
<dbReference type="CDD" id="cd06899">
    <property type="entry name" value="lectin_legume_LecRK_Arcelin_ConA"/>
    <property type="match status" value="1"/>
</dbReference>
<evidence type="ECO:0000256" key="12">
    <source>
        <dbReference type="ARBA" id="ARBA00022777"/>
    </source>
</evidence>
<evidence type="ECO:0000313" key="23">
    <source>
        <dbReference type="EMBL" id="KAK9176102.1"/>
    </source>
</evidence>
<dbReference type="InterPro" id="IPR050528">
    <property type="entry name" value="L-type_Lectin-RKs"/>
</dbReference>
<feature type="transmembrane region" description="Helical" evidence="21">
    <location>
        <begin position="378"/>
        <end position="399"/>
    </location>
</feature>
<dbReference type="PROSITE" id="PS00108">
    <property type="entry name" value="PROTEIN_KINASE_ST"/>
    <property type="match status" value="1"/>
</dbReference>
<comment type="similarity">
    <text evidence="3">In the C-terminal section; belongs to the protein kinase superfamily. Ser/Thr protein kinase family.</text>
</comment>
<evidence type="ECO:0000313" key="24">
    <source>
        <dbReference type="Proteomes" id="UP001428341"/>
    </source>
</evidence>
<dbReference type="PROSITE" id="PS00107">
    <property type="entry name" value="PROTEIN_KINASE_ATP"/>
    <property type="match status" value="1"/>
</dbReference>
<dbReference type="Pfam" id="PF00139">
    <property type="entry name" value="Lectin_legB"/>
    <property type="match status" value="1"/>
</dbReference>
<dbReference type="Pfam" id="PF00069">
    <property type="entry name" value="Pkinase"/>
    <property type="match status" value="1"/>
</dbReference>
<reference evidence="23 24" key="1">
    <citation type="submission" date="2024-05" db="EMBL/GenBank/DDBJ databases">
        <title>Haplotype-resolved chromosome-level genome assembly of Huyou (Citrus changshanensis).</title>
        <authorList>
            <person name="Miao C."/>
            <person name="Chen W."/>
            <person name="Wu Y."/>
            <person name="Wang L."/>
            <person name="Zhao S."/>
            <person name="Grierson D."/>
            <person name="Xu C."/>
            <person name="Chen K."/>
        </authorList>
    </citation>
    <scope>NUCLEOTIDE SEQUENCE [LARGE SCALE GENOMIC DNA]</scope>
    <source>
        <strain evidence="23">01-14</strain>
        <tissue evidence="23">Leaf</tissue>
    </source>
</reference>
<comment type="caution">
    <text evidence="23">The sequence shown here is derived from an EMBL/GenBank/DDBJ whole genome shotgun (WGS) entry which is preliminary data.</text>
</comment>
<dbReference type="SUPFAM" id="SSF49899">
    <property type="entry name" value="Concanavalin A-like lectins/glucanases"/>
    <property type="match status" value="1"/>
</dbReference>
<dbReference type="FunFam" id="3.30.200.20:FF:000112">
    <property type="entry name" value="Lectin-domain containing receptor kinase A4.3"/>
    <property type="match status" value="1"/>
</dbReference>
<protein>
    <recommendedName>
        <fullName evidence="4">non-specific serine/threonine protein kinase</fullName>
        <ecNumber evidence="4">2.7.11.1</ecNumber>
    </recommendedName>
</protein>
<comment type="similarity">
    <text evidence="2">In the N-terminal section; belongs to the leguminous lectin family.</text>
</comment>
<dbReference type="SMART" id="SM00220">
    <property type="entry name" value="S_TKc"/>
    <property type="match status" value="1"/>
</dbReference>
<keyword evidence="11 20" id="KW-0547">Nucleotide-binding</keyword>
<dbReference type="InterPro" id="IPR013320">
    <property type="entry name" value="ConA-like_dom_sf"/>
</dbReference>
<dbReference type="InterPro" id="IPR011009">
    <property type="entry name" value="Kinase-like_dom_sf"/>
</dbReference>
<dbReference type="GO" id="GO:0004674">
    <property type="term" value="F:protein serine/threonine kinase activity"/>
    <property type="evidence" value="ECO:0007669"/>
    <property type="project" value="UniProtKB-KW"/>
</dbReference>
<dbReference type="GO" id="GO:0005886">
    <property type="term" value="C:plasma membrane"/>
    <property type="evidence" value="ECO:0007669"/>
    <property type="project" value="UniProtKB-SubCell"/>
</dbReference>
<keyword evidence="24" id="KW-1185">Reference proteome</keyword>
<dbReference type="InterPro" id="IPR000719">
    <property type="entry name" value="Prot_kinase_dom"/>
</dbReference>
<feature type="transmembrane region" description="Helical" evidence="21">
    <location>
        <begin position="6"/>
        <end position="27"/>
    </location>
</feature>
<feature type="binding site" evidence="20">
    <location>
        <position position="462"/>
    </location>
    <ligand>
        <name>ATP</name>
        <dbReference type="ChEBI" id="CHEBI:30616"/>
    </ligand>
</feature>
<dbReference type="FunFam" id="2.60.120.200:FF:000112">
    <property type="entry name" value="L-type lectin-domain containing receptor kinase V.9"/>
    <property type="match status" value="1"/>
</dbReference>
<keyword evidence="10" id="KW-0430">Lectin</keyword>
<dbReference type="SUPFAM" id="SSF56112">
    <property type="entry name" value="Protein kinase-like (PK-like)"/>
    <property type="match status" value="2"/>
</dbReference>
<dbReference type="EC" id="2.7.11.1" evidence="4"/>
<dbReference type="FunFam" id="1.10.510.10:FF:000108">
    <property type="entry name" value="L-type lectin-domain containing receptor kinase S.4"/>
    <property type="match status" value="1"/>
</dbReference>
<evidence type="ECO:0000256" key="8">
    <source>
        <dbReference type="ARBA" id="ARBA00022692"/>
    </source>
</evidence>
<evidence type="ECO:0000256" key="1">
    <source>
        <dbReference type="ARBA" id="ARBA00004251"/>
    </source>
</evidence>
<organism evidence="23 24">
    <name type="scientific">Citrus x changshan-huyou</name>
    <dbReference type="NCBI Taxonomy" id="2935761"/>
    <lineage>
        <taxon>Eukaryota</taxon>
        <taxon>Viridiplantae</taxon>
        <taxon>Streptophyta</taxon>
        <taxon>Embryophyta</taxon>
        <taxon>Tracheophyta</taxon>
        <taxon>Spermatophyta</taxon>
        <taxon>Magnoliopsida</taxon>
        <taxon>eudicotyledons</taxon>
        <taxon>Gunneridae</taxon>
        <taxon>Pentapetalae</taxon>
        <taxon>rosids</taxon>
        <taxon>malvids</taxon>
        <taxon>Sapindales</taxon>
        <taxon>Rutaceae</taxon>
        <taxon>Aurantioideae</taxon>
        <taxon>Citrus</taxon>
    </lineage>
</organism>
<evidence type="ECO:0000256" key="9">
    <source>
        <dbReference type="ARBA" id="ARBA00022729"/>
    </source>
</evidence>
<evidence type="ECO:0000259" key="22">
    <source>
        <dbReference type="PROSITE" id="PS50011"/>
    </source>
</evidence>
<gene>
    <name evidence="23" type="ORF">WN944_028115</name>
</gene>
<keyword evidence="12" id="KW-0418">Kinase</keyword>
<evidence type="ECO:0000256" key="16">
    <source>
        <dbReference type="ARBA" id="ARBA00023170"/>
    </source>
</evidence>
<keyword evidence="14 21" id="KW-1133">Transmembrane helix</keyword>
<dbReference type="AlphaFoldDB" id="A0AAP0Q8P4"/>
<keyword evidence="5" id="KW-1003">Cell membrane</keyword>
<dbReference type="InterPro" id="IPR001220">
    <property type="entry name" value="Legume_lectin_dom"/>
</dbReference>
<dbReference type="GO" id="GO:0030246">
    <property type="term" value="F:carbohydrate binding"/>
    <property type="evidence" value="ECO:0007669"/>
    <property type="project" value="UniProtKB-KW"/>
</dbReference>
<evidence type="ECO:0000256" key="17">
    <source>
        <dbReference type="ARBA" id="ARBA00023180"/>
    </source>
</evidence>
<evidence type="ECO:0000256" key="6">
    <source>
        <dbReference type="ARBA" id="ARBA00022527"/>
    </source>
</evidence>
<dbReference type="PROSITE" id="PS50011">
    <property type="entry name" value="PROTEIN_KINASE_DOM"/>
    <property type="match status" value="1"/>
</dbReference>
<keyword evidence="17" id="KW-0325">Glycoprotein</keyword>
<evidence type="ECO:0000256" key="2">
    <source>
        <dbReference type="ARBA" id="ARBA00008536"/>
    </source>
</evidence>
<keyword evidence="7" id="KW-0808">Transferase</keyword>
<evidence type="ECO:0000256" key="7">
    <source>
        <dbReference type="ARBA" id="ARBA00022679"/>
    </source>
</evidence>
<dbReference type="InterPro" id="IPR008271">
    <property type="entry name" value="Ser/Thr_kinase_AS"/>
</dbReference>
<dbReference type="PANTHER" id="PTHR27007">
    <property type="match status" value="1"/>
</dbReference>
<keyword evidence="8 21" id="KW-0812">Transmembrane</keyword>
<evidence type="ECO:0000256" key="11">
    <source>
        <dbReference type="ARBA" id="ARBA00022741"/>
    </source>
</evidence>
<keyword evidence="9" id="KW-0732">Signal</keyword>
<dbReference type="GO" id="GO:0005524">
    <property type="term" value="F:ATP binding"/>
    <property type="evidence" value="ECO:0007669"/>
    <property type="project" value="UniProtKB-UniRule"/>
</dbReference>
<name>A0AAP0Q8P4_9ROSI</name>
<comment type="catalytic activity">
    <reaction evidence="18">
        <text>L-threonyl-[protein] + ATP = O-phospho-L-threonyl-[protein] + ADP + H(+)</text>
        <dbReference type="Rhea" id="RHEA:46608"/>
        <dbReference type="Rhea" id="RHEA-COMP:11060"/>
        <dbReference type="Rhea" id="RHEA-COMP:11605"/>
        <dbReference type="ChEBI" id="CHEBI:15378"/>
        <dbReference type="ChEBI" id="CHEBI:30013"/>
        <dbReference type="ChEBI" id="CHEBI:30616"/>
        <dbReference type="ChEBI" id="CHEBI:61977"/>
        <dbReference type="ChEBI" id="CHEBI:456216"/>
        <dbReference type="EC" id="2.7.11.1"/>
    </reaction>
</comment>
<evidence type="ECO:0000256" key="20">
    <source>
        <dbReference type="PROSITE-ProRule" id="PRU10141"/>
    </source>
</evidence>
<sequence>MSNDFCVTYITLLVAALITISGVIYIVRKKKYEEVKTGKENTGICIKLPKVSRDLYTGKEDTTCLEISACLGYMIMVAFHRPLTTLGYLAPELLKTGKADAFADVFAFGVCMLEVANGRRPTEYGKLNLVDLVFDCWKRGSILDVTDPRLEGKYCSNRRNLHYLESLSFSTSFVFAMFPKLPNYGGNGMAFFISPSTDFSEALAGSHLGIFNRSNNGQFTNHIFAIELDTVQSPDFEDIDSNHVGIDVNGLQSNKSASAAYFSDEKKEFERFVLESGKPIQIWIDYNGEEKLVNVTLAPVPNPKPSRPLLSTSIDLSQILLDSMYVGLSAATGTRVSDYYILGWSFNKSGPAQNLDISKLPPLPPPPPTPGKKLNHTVIVSIVAAAVVLITIAAAVYFVKKKKYEEVYEDWEKEYSPHRFSYKNLYKATKGFKDKEIIGQGGSGKVYRGVLPSSHAEIAVKKVCHDSDHGMKQFVSEIVSMGKLRHRNLVQLRGYCRRKGELLLVYDYMPNGSLDKILYSNTRPSLNWFQRFRIIKGVAFGLLYLHEEWEQVVLHRDIKPANVLLDADLEGKLGDFGLARLYDRGTDLHTTNVVGTVGYLAPELLRNGRGTTSTDVYAFGVFMLEVACGRRPVQPGELDLLDWVIDYWQKGDVLDASDPRLEGIYVEEQMEIVLKLGLFCSHSNPDTRPSMRQVVQYLDGGALLPDIPLNSSVFGVLTAKNEAPNNGMASFASLVRSDSPHTISTIDSIITVGR</sequence>
<dbReference type="Proteomes" id="UP001428341">
    <property type="component" value="Unassembled WGS sequence"/>
</dbReference>
<dbReference type="Gene3D" id="2.60.120.200">
    <property type="match status" value="1"/>
</dbReference>
<keyword evidence="16" id="KW-0675">Receptor</keyword>
<comment type="subcellular location">
    <subcellularLocation>
        <location evidence="1">Cell membrane</location>
        <topology evidence="1">Single-pass type I membrane protein</topology>
    </subcellularLocation>
</comment>
<dbReference type="EMBL" id="JBCGBO010000025">
    <property type="protein sequence ID" value="KAK9176102.1"/>
    <property type="molecule type" value="Genomic_DNA"/>
</dbReference>
<dbReference type="InterPro" id="IPR017441">
    <property type="entry name" value="Protein_kinase_ATP_BS"/>
</dbReference>
<evidence type="ECO:0000256" key="14">
    <source>
        <dbReference type="ARBA" id="ARBA00022989"/>
    </source>
</evidence>
<evidence type="ECO:0000256" key="18">
    <source>
        <dbReference type="ARBA" id="ARBA00047899"/>
    </source>
</evidence>
<evidence type="ECO:0000256" key="10">
    <source>
        <dbReference type="ARBA" id="ARBA00022734"/>
    </source>
</evidence>
<evidence type="ECO:0000256" key="15">
    <source>
        <dbReference type="ARBA" id="ARBA00023136"/>
    </source>
</evidence>
<accession>A0AAP0Q8P4</accession>
<evidence type="ECO:0000256" key="13">
    <source>
        <dbReference type="ARBA" id="ARBA00022840"/>
    </source>
</evidence>
<dbReference type="Gene3D" id="1.10.510.10">
    <property type="entry name" value="Transferase(Phosphotransferase) domain 1"/>
    <property type="match status" value="2"/>
</dbReference>
<proteinExistence type="inferred from homology"/>
<evidence type="ECO:0000256" key="3">
    <source>
        <dbReference type="ARBA" id="ARBA00010217"/>
    </source>
</evidence>
<evidence type="ECO:0000256" key="4">
    <source>
        <dbReference type="ARBA" id="ARBA00012513"/>
    </source>
</evidence>
<keyword evidence="15 21" id="KW-0472">Membrane</keyword>
<evidence type="ECO:0000256" key="19">
    <source>
        <dbReference type="ARBA" id="ARBA00048679"/>
    </source>
</evidence>
<comment type="catalytic activity">
    <reaction evidence="19">
        <text>L-seryl-[protein] + ATP = O-phospho-L-seryl-[protein] + ADP + H(+)</text>
        <dbReference type="Rhea" id="RHEA:17989"/>
        <dbReference type="Rhea" id="RHEA-COMP:9863"/>
        <dbReference type="Rhea" id="RHEA-COMP:11604"/>
        <dbReference type="ChEBI" id="CHEBI:15378"/>
        <dbReference type="ChEBI" id="CHEBI:29999"/>
        <dbReference type="ChEBI" id="CHEBI:30616"/>
        <dbReference type="ChEBI" id="CHEBI:83421"/>
        <dbReference type="ChEBI" id="CHEBI:456216"/>
        <dbReference type="EC" id="2.7.11.1"/>
    </reaction>
</comment>